<dbReference type="Proteomes" id="UP000233556">
    <property type="component" value="Unassembled WGS sequence"/>
</dbReference>
<keyword evidence="3" id="KW-1185">Reference proteome</keyword>
<protein>
    <submittedName>
        <fullName evidence="2">Uncharacterized protein</fullName>
    </submittedName>
</protein>
<evidence type="ECO:0000313" key="3">
    <source>
        <dbReference type="Proteomes" id="UP000233556"/>
    </source>
</evidence>
<feature type="compositionally biased region" description="Basic and acidic residues" evidence="1">
    <location>
        <begin position="81"/>
        <end position="90"/>
    </location>
</feature>
<accession>A0A2I0U3C8</accession>
<name>A0A2I0U3C8_LIMLA</name>
<evidence type="ECO:0000256" key="1">
    <source>
        <dbReference type="SAM" id="MobiDB-lite"/>
    </source>
</evidence>
<reference evidence="3" key="2">
    <citation type="submission" date="2017-12" db="EMBL/GenBank/DDBJ databases">
        <title>Genome sequence of the Bar-tailed Godwit (Limosa lapponica baueri).</title>
        <authorList>
            <person name="Lima N.C.B."/>
            <person name="Parody-Merino A.M."/>
            <person name="Battley P.F."/>
            <person name="Fidler A.E."/>
            <person name="Prosdocimi F."/>
        </authorList>
    </citation>
    <scope>NUCLEOTIDE SEQUENCE [LARGE SCALE GENOMIC DNA]</scope>
</reference>
<feature type="region of interest" description="Disordered" evidence="1">
    <location>
        <begin position="81"/>
        <end position="105"/>
    </location>
</feature>
<dbReference type="AlphaFoldDB" id="A0A2I0U3C8"/>
<proteinExistence type="predicted"/>
<organism evidence="2 3">
    <name type="scientific">Limosa lapponica baueri</name>
    <dbReference type="NCBI Taxonomy" id="1758121"/>
    <lineage>
        <taxon>Eukaryota</taxon>
        <taxon>Metazoa</taxon>
        <taxon>Chordata</taxon>
        <taxon>Craniata</taxon>
        <taxon>Vertebrata</taxon>
        <taxon>Euteleostomi</taxon>
        <taxon>Archelosauria</taxon>
        <taxon>Archosauria</taxon>
        <taxon>Dinosauria</taxon>
        <taxon>Saurischia</taxon>
        <taxon>Theropoda</taxon>
        <taxon>Coelurosauria</taxon>
        <taxon>Aves</taxon>
        <taxon>Neognathae</taxon>
        <taxon>Neoaves</taxon>
        <taxon>Charadriiformes</taxon>
        <taxon>Scolopacidae</taxon>
        <taxon>Limosa</taxon>
    </lineage>
</organism>
<reference evidence="3" key="1">
    <citation type="submission" date="2017-11" db="EMBL/GenBank/DDBJ databases">
        <authorList>
            <person name="Lima N.C."/>
            <person name="Parody-Merino A.M."/>
            <person name="Battley P.F."/>
            <person name="Fidler A.E."/>
            <person name="Prosdocimi F."/>
        </authorList>
    </citation>
    <scope>NUCLEOTIDE SEQUENCE [LARGE SCALE GENOMIC DNA]</scope>
</reference>
<gene>
    <name evidence="2" type="ORF">llap_9107</name>
</gene>
<dbReference type="EMBL" id="KZ506244">
    <property type="protein sequence ID" value="PKU40588.1"/>
    <property type="molecule type" value="Genomic_DNA"/>
</dbReference>
<evidence type="ECO:0000313" key="2">
    <source>
        <dbReference type="EMBL" id="PKU40588.1"/>
    </source>
</evidence>
<sequence length="105" mass="11874">MISTLTLFITKVTWTVRVHSERELQCTFRQTSNSINIEHRKVEEVKLWRRLLEETEEGKRNNEMMQKGGLVAAELKDIGGTKDRSSDLIKEPLSAGGNVKSVSSA</sequence>